<evidence type="ECO:0000256" key="2">
    <source>
        <dbReference type="ARBA" id="ARBA00022448"/>
    </source>
</evidence>
<evidence type="ECO:0000256" key="1">
    <source>
        <dbReference type="ARBA" id="ARBA00005417"/>
    </source>
</evidence>
<dbReference type="eggNOG" id="arCOG00194">
    <property type="taxonomic scope" value="Archaea"/>
</dbReference>
<dbReference type="EMBL" id="AOJE01000006">
    <property type="protein sequence ID" value="ELZ43229.1"/>
    <property type="molecule type" value="Genomic_DNA"/>
</dbReference>
<dbReference type="STRING" id="1227484.C471_01077"/>
<dbReference type="Pfam" id="PF00005">
    <property type="entry name" value="ABC_tran"/>
    <property type="match status" value="1"/>
</dbReference>
<evidence type="ECO:0000256" key="3">
    <source>
        <dbReference type="ARBA" id="ARBA00022741"/>
    </source>
</evidence>
<evidence type="ECO:0000313" key="8">
    <source>
        <dbReference type="Proteomes" id="UP000011514"/>
    </source>
</evidence>
<sequence>MIEVEGLRKTYGEFAAVVDSTFSVEEGEVFGIVGPNGAGKTTTLKVLAGLVDPTAGEVEVAGFASDDPEMRRQLGFLPEESPLYEEMTPLSYLRFFADLYDVPREAADERIEAALDRLELDHRERRLGDMSKGMKRKVAIARSLVNDPDVLVYDEPASGLDPVTTNSVLAFTRELRETGKTVVFSAHNLYHVESVCDRVAVMNEGRIVARGSVDGIRERHGETTYHVFTDVSPARTDALAETFTDRDGIDDIDDIDDIDALDDIDAATEEVGDRFRTAVPTMDAVEAVREAAATAGGEVVDIRTREPSLEDVFLDIVGRPMPGRYTGGAAVDAVEADEDGGDSDPASDDRDAKRPAEPPEGAE</sequence>
<dbReference type="GO" id="GO:0016887">
    <property type="term" value="F:ATP hydrolysis activity"/>
    <property type="evidence" value="ECO:0007669"/>
    <property type="project" value="InterPro"/>
</dbReference>
<comment type="similarity">
    <text evidence="1">Belongs to the ABC transporter superfamily.</text>
</comment>
<evidence type="ECO:0000313" key="7">
    <source>
        <dbReference type="EMBL" id="ELZ43229.1"/>
    </source>
</evidence>
<dbReference type="SUPFAM" id="SSF52540">
    <property type="entry name" value="P-loop containing nucleoside triphosphate hydrolases"/>
    <property type="match status" value="1"/>
</dbReference>
<dbReference type="Proteomes" id="UP000011514">
    <property type="component" value="Unassembled WGS sequence"/>
</dbReference>
<dbReference type="GO" id="GO:0005524">
    <property type="term" value="F:ATP binding"/>
    <property type="evidence" value="ECO:0007669"/>
    <property type="project" value="UniProtKB-KW"/>
</dbReference>
<dbReference type="InterPro" id="IPR025302">
    <property type="entry name" value="DrrA1/2-like_C"/>
</dbReference>
<keyword evidence="4" id="KW-0067">ATP-binding</keyword>
<evidence type="ECO:0000256" key="5">
    <source>
        <dbReference type="SAM" id="MobiDB-lite"/>
    </source>
</evidence>
<dbReference type="InterPro" id="IPR017871">
    <property type="entry name" value="ABC_transporter-like_CS"/>
</dbReference>
<dbReference type="InterPro" id="IPR050763">
    <property type="entry name" value="ABC_transporter_ATP-binding"/>
</dbReference>
<dbReference type="PROSITE" id="PS50893">
    <property type="entry name" value="ABC_TRANSPORTER_2"/>
    <property type="match status" value="1"/>
</dbReference>
<dbReference type="Pfam" id="PF13732">
    <property type="entry name" value="DrrA1-3_C"/>
    <property type="match status" value="1"/>
</dbReference>
<proteinExistence type="inferred from homology"/>
<dbReference type="InterPro" id="IPR003439">
    <property type="entry name" value="ABC_transporter-like_ATP-bd"/>
</dbReference>
<reference evidence="7 8" key="1">
    <citation type="journal article" date="2014" name="PLoS Genet.">
        <title>Phylogenetically driven sequencing of extremely halophilic archaea reveals strategies for static and dynamic osmo-response.</title>
        <authorList>
            <person name="Becker E.A."/>
            <person name="Seitzer P.M."/>
            <person name="Tritt A."/>
            <person name="Larsen D."/>
            <person name="Krusor M."/>
            <person name="Yao A.I."/>
            <person name="Wu D."/>
            <person name="Madern D."/>
            <person name="Eisen J.A."/>
            <person name="Darling A.E."/>
            <person name="Facciotti M.T."/>
        </authorList>
    </citation>
    <scope>NUCLEOTIDE SEQUENCE [LARGE SCALE GENOMIC DNA]</scope>
    <source>
        <strain evidence="7 8">DSM 1137</strain>
    </source>
</reference>
<feature type="compositionally biased region" description="Acidic residues" evidence="5">
    <location>
        <begin position="334"/>
        <end position="346"/>
    </location>
</feature>
<dbReference type="Gene3D" id="3.40.50.300">
    <property type="entry name" value="P-loop containing nucleotide triphosphate hydrolases"/>
    <property type="match status" value="1"/>
</dbReference>
<name>M0E9Y8_9EURY</name>
<keyword evidence="3" id="KW-0547">Nucleotide-binding</keyword>
<gene>
    <name evidence="7" type="ORF">C471_01077</name>
</gene>
<evidence type="ECO:0000256" key="4">
    <source>
        <dbReference type="ARBA" id="ARBA00022840"/>
    </source>
</evidence>
<dbReference type="PROSITE" id="PS00211">
    <property type="entry name" value="ABC_TRANSPORTER_1"/>
    <property type="match status" value="1"/>
</dbReference>
<protein>
    <submittedName>
        <fullName evidence="7">ABC transporter</fullName>
    </submittedName>
</protein>
<feature type="compositionally biased region" description="Basic and acidic residues" evidence="5">
    <location>
        <begin position="347"/>
        <end position="357"/>
    </location>
</feature>
<dbReference type="PATRIC" id="fig|1227484.4.peg.219"/>
<dbReference type="SMART" id="SM00382">
    <property type="entry name" value="AAA"/>
    <property type="match status" value="1"/>
</dbReference>
<dbReference type="RefSeq" id="WP_004045906.1">
    <property type="nucleotide sequence ID" value="NZ_AOJE01000006.1"/>
</dbReference>
<dbReference type="InterPro" id="IPR003593">
    <property type="entry name" value="AAA+_ATPase"/>
</dbReference>
<dbReference type="PANTHER" id="PTHR42711">
    <property type="entry name" value="ABC TRANSPORTER ATP-BINDING PROTEIN"/>
    <property type="match status" value="1"/>
</dbReference>
<dbReference type="PANTHER" id="PTHR42711:SF5">
    <property type="entry name" value="ABC TRANSPORTER ATP-BINDING PROTEIN NATA"/>
    <property type="match status" value="1"/>
</dbReference>
<dbReference type="InterPro" id="IPR027417">
    <property type="entry name" value="P-loop_NTPase"/>
</dbReference>
<evidence type="ECO:0000259" key="6">
    <source>
        <dbReference type="PROSITE" id="PS50893"/>
    </source>
</evidence>
<organism evidence="7 8">
    <name type="scientific">Halorubrum saccharovorum DSM 1137</name>
    <dbReference type="NCBI Taxonomy" id="1227484"/>
    <lineage>
        <taxon>Archaea</taxon>
        <taxon>Methanobacteriati</taxon>
        <taxon>Methanobacteriota</taxon>
        <taxon>Stenosarchaea group</taxon>
        <taxon>Halobacteria</taxon>
        <taxon>Halobacteriales</taxon>
        <taxon>Haloferacaceae</taxon>
        <taxon>Halorubrum</taxon>
    </lineage>
</organism>
<keyword evidence="8" id="KW-1185">Reference proteome</keyword>
<feature type="region of interest" description="Disordered" evidence="5">
    <location>
        <begin position="332"/>
        <end position="363"/>
    </location>
</feature>
<dbReference type="AlphaFoldDB" id="M0E9Y8"/>
<comment type="caution">
    <text evidence="7">The sequence shown here is derived from an EMBL/GenBank/DDBJ whole genome shotgun (WGS) entry which is preliminary data.</text>
</comment>
<accession>M0E9Y8</accession>
<keyword evidence="2" id="KW-0813">Transport</keyword>
<feature type="domain" description="ABC transporter" evidence="6">
    <location>
        <begin position="2"/>
        <end position="229"/>
    </location>
</feature>
<dbReference type="OrthoDB" id="87732at2157"/>